<name>A0A840DZ61_9BACL</name>
<dbReference type="EMBL" id="JACIDE010000028">
    <property type="protein sequence ID" value="MBB4075268.1"/>
    <property type="molecule type" value="Genomic_DNA"/>
</dbReference>
<sequence length="148" mass="15986">MRKMRNVHLWIGLITSLFLFIEAGTGLLLTERWLMGSSSGHGQHHEHSGGHGEHLSMMDAVKKASESGAFAWNDVSVVMNHGVYMVKLNDDAGTIVTISPDGTVISKEANKLASIVRGLHVGQVGDVNIKWMLDVASISILLLISASQ</sequence>
<reference evidence="1 2" key="1">
    <citation type="submission" date="2020-08" db="EMBL/GenBank/DDBJ databases">
        <title>Genomic Encyclopedia of Type Strains, Phase IV (KMG-IV): sequencing the most valuable type-strain genomes for metagenomic binning, comparative biology and taxonomic classification.</title>
        <authorList>
            <person name="Goeker M."/>
        </authorList>
    </citation>
    <scope>NUCLEOTIDE SEQUENCE [LARGE SCALE GENOMIC DNA]</scope>
    <source>
        <strain evidence="1 2">DSM 17075</strain>
    </source>
</reference>
<comment type="caution">
    <text evidence="1">The sequence shown here is derived from an EMBL/GenBank/DDBJ whole genome shotgun (WGS) entry which is preliminary data.</text>
</comment>
<protein>
    <submittedName>
        <fullName evidence="1">Putative iron-regulated membrane protein</fullName>
    </submittedName>
</protein>
<evidence type="ECO:0000313" key="2">
    <source>
        <dbReference type="Proteomes" id="UP000559598"/>
    </source>
</evidence>
<accession>A0A840DZ61</accession>
<dbReference type="InterPro" id="IPR005625">
    <property type="entry name" value="PepSY-ass_TM"/>
</dbReference>
<proteinExistence type="predicted"/>
<dbReference type="RefSeq" id="WP_183185774.1">
    <property type="nucleotide sequence ID" value="NZ_BMNP01000028.1"/>
</dbReference>
<dbReference type="Pfam" id="PF03929">
    <property type="entry name" value="PepSY_TM"/>
    <property type="match status" value="1"/>
</dbReference>
<dbReference type="Proteomes" id="UP000559598">
    <property type="component" value="Unassembled WGS sequence"/>
</dbReference>
<dbReference type="AlphaFoldDB" id="A0A840DZ61"/>
<organism evidence="1 2">
    <name type="scientific">Anoxybacteroides voinovskiense</name>
    <dbReference type="NCBI Taxonomy" id="230470"/>
    <lineage>
        <taxon>Bacteria</taxon>
        <taxon>Bacillati</taxon>
        <taxon>Bacillota</taxon>
        <taxon>Bacilli</taxon>
        <taxon>Bacillales</taxon>
        <taxon>Anoxybacillaceae</taxon>
        <taxon>Anoxybacteroides</taxon>
    </lineage>
</organism>
<evidence type="ECO:0000313" key="1">
    <source>
        <dbReference type="EMBL" id="MBB4075268.1"/>
    </source>
</evidence>
<gene>
    <name evidence="1" type="ORF">GGR02_003087</name>
</gene>
<keyword evidence="2" id="KW-1185">Reference proteome</keyword>